<organism evidence="1 2">
    <name type="scientific">Ferroacidibacillus organovorans</name>
    <dbReference type="NCBI Taxonomy" id="1765683"/>
    <lineage>
        <taxon>Bacteria</taxon>
        <taxon>Bacillati</taxon>
        <taxon>Bacillota</taxon>
        <taxon>Bacilli</taxon>
        <taxon>Bacillales</taxon>
        <taxon>Alicyclobacillaceae</taxon>
        <taxon>Ferroacidibacillus</taxon>
    </lineage>
</organism>
<protein>
    <recommendedName>
        <fullName evidence="3">Nucleotidyltransferase family protein</fullName>
    </recommendedName>
</protein>
<evidence type="ECO:0008006" key="3">
    <source>
        <dbReference type="Google" id="ProtNLM"/>
    </source>
</evidence>
<evidence type="ECO:0000313" key="2">
    <source>
        <dbReference type="Proteomes" id="UP000190229"/>
    </source>
</evidence>
<dbReference type="Pfam" id="PF06042">
    <property type="entry name" value="NTP_transf_6"/>
    <property type="match status" value="1"/>
</dbReference>
<evidence type="ECO:0000313" key="1">
    <source>
        <dbReference type="EMBL" id="OPG17056.1"/>
    </source>
</evidence>
<dbReference type="RefSeq" id="WP_079289943.1">
    <property type="nucleotide sequence ID" value="NZ_MWPS01000008.1"/>
</dbReference>
<dbReference type="EMBL" id="MWPS01000008">
    <property type="protein sequence ID" value="OPG17056.1"/>
    <property type="molecule type" value="Genomic_DNA"/>
</dbReference>
<dbReference type="PANTHER" id="PTHR39166">
    <property type="entry name" value="BLL1166 PROTEIN"/>
    <property type="match status" value="1"/>
</dbReference>
<sequence length="202" mass="23488">MTDNRQYEHDLRALLRATDWFMQALCVVRECNPPDWLVGGGVIRTLVWDWLHDDSTPTPLNDIDVAYFDPTNLQSNRDLEIERTLYHLMPKMPWQARNQAAVHLWYERKFGFPVESLASSEDGVGTWPETATSVAVRLLDDDDEFLIVAPCGLNDLFELVCRRNPRRVTEQIFEQRLADKQIVKKWPKVRVVHEHPKEGSSC</sequence>
<dbReference type="Proteomes" id="UP000190229">
    <property type="component" value="Unassembled WGS sequence"/>
</dbReference>
<keyword evidence="2" id="KW-1185">Reference proteome</keyword>
<name>A0A1V4EVV2_9BACL</name>
<dbReference type="PANTHER" id="PTHR39166:SF1">
    <property type="entry name" value="BLL1166 PROTEIN"/>
    <property type="match status" value="1"/>
</dbReference>
<comment type="caution">
    <text evidence="1">The sequence shown here is derived from an EMBL/GenBank/DDBJ whole genome shotgun (WGS) entry which is preliminary data.</text>
</comment>
<gene>
    <name evidence="1" type="ORF">B2M26_03390</name>
</gene>
<accession>A0A1V4EVV2</accession>
<reference evidence="1 2" key="1">
    <citation type="submission" date="2017-02" db="EMBL/GenBank/DDBJ databases">
        <title>Draft genome of Acidibacillus ferrooxidans Huett2.</title>
        <authorList>
            <person name="Schopf S."/>
        </authorList>
    </citation>
    <scope>NUCLEOTIDE SEQUENCE [LARGE SCALE GENOMIC DNA]</scope>
    <source>
        <strain evidence="1 2">Huett2</strain>
    </source>
</reference>
<proteinExistence type="predicted"/>
<dbReference type="AlphaFoldDB" id="A0A1V4EVV2"/>
<dbReference type="InterPro" id="IPR009267">
    <property type="entry name" value="NTP_transf_6"/>
</dbReference>